<dbReference type="GO" id="GO:0004331">
    <property type="term" value="F:fructose-2,6-bisphosphate 2-phosphatase activity"/>
    <property type="evidence" value="ECO:0007669"/>
    <property type="project" value="TreeGrafter"/>
</dbReference>
<gene>
    <name evidence="5" type="ORF">BGW36DRAFT_368497</name>
</gene>
<evidence type="ECO:0000313" key="5">
    <source>
        <dbReference type="EMBL" id="KAH8705970.1"/>
    </source>
</evidence>
<evidence type="ECO:0000256" key="3">
    <source>
        <dbReference type="PIRSR" id="PIRSR613078-2"/>
    </source>
</evidence>
<feature type="binding site" evidence="3">
    <location>
        <begin position="7"/>
        <end position="14"/>
    </location>
    <ligand>
        <name>substrate</name>
    </ligand>
</feature>
<sequence>MKIFLIRHAETVDNVGQAWAGTTDSSLTNHGVLQIQRLAQYFVAMHANFTHVFSSDLKRAVATAEGIVSPNQGAGPSLLPVTTPLLQEQHFGSREGSSFRRGSNNTSVRPSEPAKTVAVETESSMRARAYAFLSEYLLPVIFDGSGDVAIVAHGMILRVLWGCLAQLFSPADVRLAPEVEAARSQGLFPMWSNTGFMEVSVLAQPLLPASVGRGNTYPLAGWSMTVLSHDSKPHLDDLRRTRGGIGSMQHDETQQRIDSFFGPRA</sequence>
<keyword evidence="1" id="KW-0378">Hydrolase</keyword>
<evidence type="ECO:0000256" key="1">
    <source>
        <dbReference type="ARBA" id="ARBA00022801"/>
    </source>
</evidence>
<dbReference type="SUPFAM" id="SSF53254">
    <property type="entry name" value="Phosphoglycerate mutase-like"/>
    <property type="match status" value="1"/>
</dbReference>
<evidence type="ECO:0000256" key="2">
    <source>
        <dbReference type="PIRSR" id="PIRSR613078-1"/>
    </source>
</evidence>
<dbReference type="SMART" id="SM00855">
    <property type="entry name" value="PGAM"/>
    <property type="match status" value="1"/>
</dbReference>
<dbReference type="GO" id="GO:0005829">
    <property type="term" value="C:cytosol"/>
    <property type="evidence" value="ECO:0007669"/>
    <property type="project" value="TreeGrafter"/>
</dbReference>
<dbReference type="InterPro" id="IPR029033">
    <property type="entry name" value="His_PPase_superfam"/>
</dbReference>
<evidence type="ECO:0000256" key="4">
    <source>
        <dbReference type="SAM" id="MobiDB-lite"/>
    </source>
</evidence>
<comment type="caution">
    <text evidence="5">The sequence shown here is derived from an EMBL/GenBank/DDBJ whole genome shotgun (WGS) entry which is preliminary data.</text>
</comment>
<proteinExistence type="predicted"/>
<dbReference type="PANTHER" id="PTHR46517">
    <property type="entry name" value="FRUCTOSE-2,6-BISPHOSPHATASE TIGAR"/>
    <property type="match status" value="1"/>
</dbReference>
<name>A0AAD4Q1S8_9EURO</name>
<feature type="active site" description="Proton donor/acceptor" evidence="2">
    <location>
        <position position="88"/>
    </location>
</feature>
<dbReference type="GeneID" id="70245288"/>
<dbReference type="GO" id="GO:0045820">
    <property type="term" value="P:negative regulation of glycolytic process"/>
    <property type="evidence" value="ECO:0007669"/>
    <property type="project" value="TreeGrafter"/>
</dbReference>
<feature type="compositionally biased region" description="Low complexity" evidence="4">
    <location>
        <begin position="94"/>
        <end position="103"/>
    </location>
</feature>
<keyword evidence="6" id="KW-1185">Reference proteome</keyword>
<dbReference type="RefSeq" id="XP_046078591.1">
    <property type="nucleotide sequence ID" value="XM_046215001.1"/>
</dbReference>
<dbReference type="Gene3D" id="3.40.50.1240">
    <property type="entry name" value="Phosphoglycerate mutase-like"/>
    <property type="match status" value="1"/>
</dbReference>
<feature type="region of interest" description="Disordered" evidence="4">
    <location>
        <begin position="243"/>
        <end position="265"/>
    </location>
</feature>
<dbReference type="GO" id="GO:0043456">
    <property type="term" value="P:regulation of pentose-phosphate shunt"/>
    <property type="evidence" value="ECO:0007669"/>
    <property type="project" value="TreeGrafter"/>
</dbReference>
<dbReference type="CDD" id="cd07067">
    <property type="entry name" value="HP_PGM_like"/>
    <property type="match status" value="1"/>
</dbReference>
<dbReference type="Proteomes" id="UP001201262">
    <property type="component" value="Unassembled WGS sequence"/>
</dbReference>
<evidence type="ECO:0000313" key="6">
    <source>
        <dbReference type="Proteomes" id="UP001201262"/>
    </source>
</evidence>
<dbReference type="InterPro" id="IPR013078">
    <property type="entry name" value="His_Pase_superF_clade-1"/>
</dbReference>
<protein>
    <submittedName>
        <fullName evidence="5">Phosphoglycerate mutase family protein</fullName>
    </submittedName>
</protein>
<accession>A0AAD4Q1S8</accession>
<dbReference type="AlphaFoldDB" id="A0AAD4Q1S8"/>
<dbReference type="Pfam" id="PF00300">
    <property type="entry name" value="His_Phos_1"/>
    <property type="match status" value="1"/>
</dbReference>
<dbReference type="EMBL" id="JAJTJA010000001">
    <property type="protein sequence ID" value="KAH8705970.1"/>
    <property type="molecule type" value="Genomic_DNA"/>
</dbReference>
<reference evidence="5" key="1">
    <citation type="submission" date="2021-12" db="EMBL/GenBank/DDBJ databases">
        <title>Convergent genome expansion in fungi linked to evolution of root-endophyte symbiosis.</title>
        <authorList>
            <consortium name="DOE Joint Genome Institute"/>
            <person name="Ke Y.-H."/>
            <person name="Bonito G."/>
            <person name="Liao H.-L."/>
            <person name="Looney B."/>
            <person name="Rojas-Flechas A."/>
            <person name="Nash J."/>
            <person name="Hameed K."/>
            <person name="Schadt C."/>
            <person name="Martin F."/>
            <person name="Crous P.W."/>
            <person name="Miettinen O."/>
            <person name="Magnuson J.K."/>
            <person name="Labbe J."/>
            <person name="Jacobson D."/>
            <person name="Doktycz M.J."/>
            <person name="Veneault-Fourrey C."/>
            <person name="Kuo A."/>
            <person name="Mondo S."/>
            <person name="Calhoun S."/>
            <person name="Riley R."/>
            <person name="Ohm R."/>
            <person name="LaButti K."/>
            <person name="Andreopoulos B."/>
            <person name="Pangilinan J."/>
            <person name="Nolan M."/>
            <person name="Tritt A."/>
            <person name="Clum A."/>
            <person name="Lipzen A."/>
            <person name="Daum C."/>
            <person name="Barry K."/>
            <person name="Grigoriev I.V."/>
            <person name="Vilgalys R."/>
        </authorList>
    </citation>
    <scope>NUCLEOTIDE SEQUENCE</scope>
    <source>
        <strain evidence="5">PMI_201</strain>
    </source>
</reference>
<feature type="active site" description="Tele-phosphohistidine intermediate" evidence="2">
    <location>
        <position position="8"/>
    </location>
</feature>
<dbReference type="InterPro" id="IPR051695">
    <property type="entry name" value="Phosphoglycerate_Mutase"/>
</dbReference>
<organism evidence="5 6">
    <name type="scientific">Talaromyces proteolyticus</name>
    <dbReference type="NCBI Taxonomy" id="1131652"/>
    <lineage>
        <taxon>Eukaryota</taxon>
        <taxon>Fungi</taxon>
        <taxon>Dikarya</taxon>
        <taxon>Ascomycota</taxon>
        <taxon>Pezizomycotina</taxon>
        <taxon>Eurotiomycetes</taxon>
        <taxon>Eurotiomycetidae</taxon>
        <taxon>Eurotiales</taxon>
        <taxon>Trichocomaceae</taxon>
        <taxon>Talaromyces</taxon>
        <taxon>Talaromyces sect. Bacilispori</taxon>
    </lineage>
</organism>
<feature type="binding site" evidence="3">
    <location>
        <position position="59"/>
    </location>
    <ligand>
        <name>substrate</name>
    </ligand>
</feature>
<feature type="region of interest" description="Disordered" evidence="4">
    <location>
        <begin position="92"/>
        <end position="113"/>
    </location>
</feature>
<dbReference type="PANTHER" id="PTHR46517:SF1">
    <property type="entry name" value="FRUCTOSE-2,6-BISPHOSPHATASE TIGAR"/>
    <property type="match status" value="1"/>
</dbReference>